<reference evidence="1" key="1">
    <citation type="submission" date="2019-09" db="EMBL/GenBank/DDBJ databases">
        <title>Characterisation of the sponge microbiome using genome-centric metagenomics.</title>
        <authorList>
            <person name="Engelberts J.P."/>
            <person name="Robbins S.J."/>
            <person name="De Goeij J.M."/>
            <person name="Aranda M."/>
            <person name="Bell S.C."/>
            <person name="Webster N.S."/>
        </authorList>
    </citation>
    <scope>NUCLEOTIDE SEQUENCE</scope>
    <source>
        <strain evidence="1">SB0664_bin_27</strain>
    </source>
</reference>
<proteinExistence type="predicted"/>
<organism evidence="1">
    <name type="scientific">Caldilineaceae bacterium SB0664_bin_27</name>
    <dbReference type="NCBI Taxonomy" id="2605260"/>
    <lineage>
        <taxon>Bacteria</taxon>
        <taxon>Bacillati</taxon>
        <taxon>Chloroflexota</taxon>
        <taxon>Caldilineae</taxon>
        <taxon>Caldilineales</taxon>
        <taxon>Caldilineaceae</taxon>
    </lineage>
</organism>
<protein>
    <submittedName>
        <fullName evidence="1">Toxin-antitoxin system HicB family antitoxin</fullName>
    </submittedName>
</protein>
<dbReference type="AlphaFoldDB" id="A0A6B0YRM5"/>
<comment type="caution">
    <text evidence="1">The sequence shown here is derived from an EMBL/GenBank/DDBJ whole genome shotgun (WGS) entry which is preliminary data.</text>
</comment>
<evidence type="ECO:0000313" key="1">
    <source>
        <dbReference type="EMBL" id="MXY93670.1"/>
    </source>
</evidence>
<sequence>MATISLSIPESLHTTVLDIVEREGMSLEQFITLAMAEKASAIATEACLEARAEQGSREKFLAAMAKVADVEPPDEKDRL</sequence>
<accession>A0A6B0YRM5</accession>
<gene>
    <name evidence="1" type="ORF">F4Y42_09495</name>
</gene>
<dbReference type="EMBL" id="VXRG01000079">
    <property type="protein sequence ID" value="MXY93670.1"/>
    <property type="molecule type" value="Genomic_DNA"/>
</dbReference>
<name>A0A6B0YRM5_9CHLR</name>